<comment type="caution">
    <text evidence="2">The sequence shown here is derived from an EMBL/GenBank/DDBJ whole genome shotgun (WGS) entry which is preliminary data.</text>
</comment>
<feature type="transmembrane region" description="Helical" evidence="1">
    <location>
        <begin position="6"/>
        <end position="24"/>
    </location>
</feature>
<evidence type="ECO:0000313" key="2">
    <source>
        <dbReference type="EMBL" id="OGG17268.1"/>
    </source>
</evidence>
<dbReference type="STRING" id="1798383.A3D78_03170"/>
<accession>A0A1F5ZXT3</accession>
<keyword evidence="1" id="KW-0812">Transmembrane</keyword>
<evidence type="ECO:0008006" key="4">
    <source>
        <dbReference type="Google" id="ProtNLM"/>
    </source>
</evidence>
<dbReference type="PANTHER" id="PTHR30619:SF1">
    <property type="entry name" value="RECOMBINATION PROTEIN 2"/>
    <property type="match status" value="1"/>
</dbReference>
<evidence type="ECO:0000256" key="1">
    <source>
        <dbReference type="SAM" id="Phobius"/>
    </source>
</evidence>
<dbReference type="InterPro" id="IPR036866">
    <property type="entry name" value="RibonucZ/Hydroxyglut_hydro"/>
</dbReference>
<sequence>MFSRKYFFIGGFFGLVLLLVYIFSLPDGKLHVIFCDVGQGDAIYIREASGMDMLIDGGPNDKVLSCLGENMPFYDRTIDVVVLSHPQKDHLQGLISVLERYNVRYFVIGVEGNKTEGYKKLAEQIRTKRIPYKNLFQGDYFMLGNVRMNVLWPERRWVAEKLQQPAFAEAMAGKAVLGMATDANINDFSYYLHLQYGEFDALFTGDGDSRIQPEVMTTAGLPDVELLKFPHHGSKTGILPEFLDEIKPEAAVISSGKNPWGHPTKEALQLLSQRGINILRTDREGDIEVESDGMSWEVN</sequence>
<gene>
    <name evidence="2" type="ORF">A3D78_03170</name>
</gene>
<dbReference type="CDD" id="cd07731">
    <property type="entry name" value="ComA-like_MBL-fold"/>
    <property type="match status" value="1"/>
</dbReference>
<dbReference type="SUPFAM" id="SSF56281">
    <property type="entry name" value="Metallo-hydrolase/oxidoreductase"/>
    <property type="match status" value="1"/>
</dbReference>
<protein>
    <recommendedName>
        <fullName evidence="4">Metallo-beta-lactamase domain-containing protein</fullName>
    </recommendedName>
</protein>
<dbReference type="Proteomes" id="UP000176253">
    <property type="component" value="Unassembled WGS sequence"/>
</dbReference>
<dbReference type="InterPro" id="IPR035681">
    <property type="entry name" value="ComA-like_MBL"/>
</dbReference>
<organism evidence="2 3">
    <name type="scientific">Candidatus Gottesmanbacteria bacterium RIFCSPHIGHO2_02_FULL_39_14</name>
    <dbReference type="NCBI Taxonomy" id="1798383"/>
    <lineage>
        <taxon>Bacteria</taxon>
        <taxon>Candidatus Gottesmaniibacteriota</taxon>
    </lineage>
</organism>
<dbReference type="AlphaFoldDB" id="A0A1F5ZXT3"/>
<keyword evidence="1" id="KW-0472">Membrane</keyword>
<proteinExistence type="predicted"/>
<reference evidence="2 3" key="1">
    <citation type="journal article" date="2016" name="Nat. Commun.">
        <title>Thousands of microbial genomes shed light on interconnected biogeochemical processes in an aquifer system.</title>
        <authorList>
            <person name="Anantharaman K."/>
            <person name="Brown C.T."/>
            <person name="Hug L.A."/>
            <person name="Sharon I."/>
            <person name="Castelle C.J."/>
            <person name="Probst A.J."/>
            <person name="Thomas B.C."/>
            <person name="Singh A."/>
            <person name="Wilkins M.J."/>
            <person name="Karaoz U."/>
            <person name="Brodie E.L."/>
            <person name="Williams K.H."/>
            <person name="Hubbard S.S."/>
            <person name="Banfield J.F."/>
        </authorList>
    </citation>
    <scope>NUCLEOTIDE SEQUENCE [LARGE SCALE GENOMIC DNA]</scope>
</reference>
<dbReference type="EMBL" id="MFJM01000043">
    <property type="protein sequence ID" value="OGG17268.1"/>
    <property type="molecule type" value="Genomic_DNA"/>
</dbReference>
<name>A0A1F5ZXT3_9BACT</name>
<keyword evidence="1" id="KW-1133">Transmembrane helix</keyword>
<dbReference type="InterPro" id="IPR052159">
    <property type="entry name" value="Competence_DNA_uptake"/>
</dbReference>
<evidence type="ECO:0000313" key="3">
    <source>
        <dbReference type="Proteomes" id="UP000176253"/>
    </source>
</evidence>
<dbReference type="Gene3D" id="3.60.15.10">
    <property type="entry name" value="Ribonuclease Z/Hydroxyacylglutathione hydrolase-like"/>
    <property type="match status" value="1"/>
</dbReference>
<dbReference type="PANTHER" id="PTHR30619">
    <property type="entry name" value="DNA INTERNALIZATION/COMPETENCE PROTEIN COMEC/REC2"/>
    <property type="match status" value="1"/>
</dbReference>